<dbReference type="Gene3D" id="3.40.710.10">
    <property type="entry name" value="DD-peptidase/beta-lactamase superfamily"/>
    <property type="match status" value="1"/>
</dbReference>
<feature type="signal peptide" evidence="3">
    <location>
        <begin position="1"/>
        <end position="26"/>
    </location>
</feature>
<dbReference type="PANTHER" id="PTHR30023:SF0">
    <property type="entry name" value="PENICILLIN-SENSITIVE CARBOXYPEPTIDASE A"/>
    <property type="match status" value="1"/>
</dbReference>
<comment type="similarity">
    <text evidence="1">Belongs to the peptidase S13 family.</text>
</comment>
<evidence type="ECO:0000256" key="3">
    <source>
        <dbReference type="SAM" id="SignalP"/>
    </source>
</evidence>
<evidence type="ECO:0000256" key="1">
    <source>
        <dbReference type="ARBA" id="ARBA00006096"/>
    </source>
</evidence>
<dbReference type="GO" id="GO:0000270">
    <property type="term" value="P:peptidoglycan metabolic process"/>
    <property type="evidence" value="ECO:0007669"/>
    <property type="project" value="TreeGrafter"/>
</dbReference>
<reference evidence="4" key="1">
    <citation type="submission" date="2022-06" db="EMBL/GenBank/DDBJ databases">
        <title>New Polynucleobacter species.</title>
        <authorList>
            <person name="Hahn M.W."/>
        </authorList>
    </citation>
    <scope>NUCLEOTIDE SEQUENCE</scope>
    <source>
        <strain evidence="4">UK-FUSCHL-C3</strain>
    </source>
</reference>
<keyword evidence="4" id="KW-0121">Carboxypeptidase</keyword>
<dbReference type="Pfam" id="PF02113">
    <property type="entry name" value="Peptidase_S13"/>
    <property type="match status" value="1"/>
</dbReference>
<protein>
    <submittedName>
        <fullName evidence="4">D-alanyl-D-alanine carboxypeptidase/D-alanyl-D-alanine-endopeptidase</fullName>
    </submittedName>
</protein>
<dbReference type="InterPro" id="IPR012338">
    <property type="entry name" value="Beta-lactam/transpept-like"/>
</dbReference>
<dbReference type="EMBL" id="CP099959">
    <property type="protein sequence ID" value="XCC57488.1"/>
    <property type="molecule type" value="Genomic_DNA"/>
</dbReference>
<evidence type="ECO:0000256" key="2">
    <source>
        <dbReference type="ARBA" id="ARBA00022801"/>
    </source>
</evidence>
<dbReference type="PANTHER" id="PTHR30023">
    <property type="entry name" value="D-ALANYL-D-ALANINE CARBOXYPEPTIDASE"/>
    <property type="match status" value="1"/>
</dbReference>
<dbReference type="AlphaFoldDB" id="A0AAU8A264"/>
<keyword evidence="2" id="KW-0378">Hydrolase</keyword>
<gene>
    <name evidence="4" type="ORF">NKE59_08340</name>
</gene>
<dbReference type="PRINTS" id="PR00922">
    <property type="entry name" value="DADACBPTASE3"/>
</dbReference>
<sequence length="521" mass="57563">MRGFLLNIGFLLASSLLFLLTGHHVAAQSQSQASIRLPTSVDQAIKRSGIGKDSISISVTEILVPTNPKSQSRTILAWRDEVSMNPASTIKLLTTLVALDILGPKYRWRTDLFTDGVIKNGTLKGNIYFLGHGDPKLIPEELLKLTGKLRELGIQHIDGNLIYDRSAYAPQVMEDQTIDGELFRSYNVPPDPLLYSFRTLSFKIDSNKNSDTFNITYTPRLARLSIQNNISVNSNQCDAGKRDVNVEINPDPNLVSGNQLKNQSAIQWVATFRGDLSKNCRGIGYNTVKFDPNTFFTLGFTAAWEDAGGTWIKSPRGLSGTVPVYARPLLSYEGLNLAEASQDINKFSNNVMARQVFLTLALEKIGKPADIPGGEKVVKAWLMQQGLSFPELVIENGSGLSRNEAISAKNLNTLLITAQGLPISEVFIDSLPIAGSEGTVRHRLVKELRKFLHLKKKPEVRIKTGALNQVRNISGYVFSKSGRIYAVTSFINDPKANRGQEIHDQLLGWLMEDGPDPKEAR</sequence>
<proteinExistence type="inferred from homology"/>
<name>A0AAU8A264_9BURK</name>
<dbReference type="Gene3D" id="3.50.80.20">
    <property type="entry name" value="D-Ala-D-Ala carboxypeptidase C, peptidase S13"/>
    <property type="match status" value="1"/>
</dbReference>
<dbReference type="RefSeq" id="WP_353438518.1">
    <property type="nucleotide sequence ID" value="NZ_CP099959.1"/>
</dbReference>
<keyword evidence="3" id="KW-0732">Signal</keyword>
<organism evidence="4">
    <name type="scientific">Polynucleobacter sp. UK-FUSCHL-C3</name>
    <dbReference type="NCBI Taxonomy" id="2955208"/>
    <lineage>
        <taxon>Bacteria</taxon>
        <taxon>Pseudomonadati</taxon>
        <taxon>Pseudomonadota</taxon>
        <taxon>Betaproteobacteria</taxon>
        <taxon>Burkholderiales</taxon>
        <taxon>Burkholderiaceae</taxon>
        <taxon>Polynucleobacter</taxon>
    </lineage>
</organism>
<dbReference type="GO" id="GO:0006508">
    <property type="term" value="P:proteolysis"/>
    <property type="evidence" value="ECO:0007669"/>
    <property type="project" value="InterPro"/>
</dbReference>
<dbReference type="InterPro" id="IPR000667">
    <property type="entry name" value="Peptidase_S13"/>
</dbReference>
<keyword evidence="4" id="KW-0645">Protease</keyword>
<dbReference type="GO" id="GO:0004185">
    <property type="term" value="F:serine-type carboxypeptidase activity"/>
    <property type="evidence" value="ECO:0007669"/>
    <property type="project" value="InterPro"/>
</dbReference>
<evidence type="ECO:0000313" key="4">
    <source>
        <dbReference type="EMBL" id="XCC57488.1"/>
    </source>
</evidence>
<accession>A0AAU8A264</accession>
<feature type="chain" id="PRO_5043437109" evidence="3">
    <location>
        <begin position="27"/>
        <end position="521"/>
    </location>
</feature>
<dbReference type="SUPFAM" id="SSF56601">
    <property type="entry name" value="beta-lactamase/transpeptidase-like"/>
    <property type="match status" value="1"/>
</dbReference>